<dbReference type="GO" id="GO:0003995">
    <property type="term" value="F:acyl-CoA dehydrogenase activity"/>
    <property type="evidence" value="ECO:0007669"/>
    <property type="project" value="InterPro"/>
</dbReference>
<protein>
    <recommendedName>
        <fullName evidence="9">3-sulfinopropanoyl-CoA desulfinase</fullName>
        <ecNumber evidence="7">1.3.8.10</ecNumber>
        <ecNumber evidence="8">3.13.1.4</ecNumber>
    </recommendedName>
    <alternativeName>
        <fullName evidence="11">3-sulfinopropionyl coenzyme A desulfinase</fullName>
    </alternativeName>
    <alternativeName>
        <fullName evidence="10">Cyclohex-1-ene-1-carbonyl-CoA dehydrogenase</fullName>
    </alternativeName>
</protein>
<keyword evidence="17" id="KW-1185">Reference proteome</keyword>
<evidence type="ECO:0000256" key="9">
    <source>
        <dbReference type="ARBA" id="ARBA00068311"/>
    </source>
</evidence>
<evidence type="ECO:0000256" key="8">
    <source>
        <dbReference type="ARBA" id="ARBA00066461"/>
    </source>
</evidence>
<dbReference type="InterPro" id="IPR009075">
    <property type="entry name" value="AcylCo_DH/oxidase_C"/>
</dbReference>
<dbReference type="InterPro" id="IPR037069">
    <property type="entry name" value="AcylCoA_DH/ox_N_sf"/>
</dbReference>
<dbReference type="Pfam" id="PF00441">
    <property type="entry name" value="Acyl-CoA_dh_1"/>
    <property type="match status" value="1"/>
</dbReference>
<keyword evidence="3 12" id="KW-0285">Flavoprotein</keyword>
<evidence type="ECO:0000256" key="3">
    <source>
        <dbReference type="ARBA" id="ARBA00022630"/>
    </source>
</evidence>
<dbReference type="RefSeq" id="WP_184010511.1">
    <property type="nucleotide sequence ID" value="NZ_JACIJS010000004.1"/>
</dbReference>
<evidence type="ECO:0000256" key="11">
    <source>
        <dbReference type="ARBA" id="ARBA00075603"/>
    </source>
</evidence>
<comment type="catalytic activity">
    <reaction evidence="6">
        <text>3-sulfinopropanoyl-CoA + H2O = propanoyl-CoA + sulfite + H(+)</text>
        <dbReference type="Rhea" id="RHEA:41624"/>
        <dbReference type="ChEBI" id="CHEBI:15377"/>
        <dbReference type="ChEBI" id="CHEBI:15378"/>
        <dbReference type="ChEBI" id="CHEBI:17359"/>
        <dbReference type="ChEBI" id="CHEBI:57392"/>
        <dbReference type="ChEBI" id="CHEBI:78349"/>
        <dbReference type="EC" id="3.13.1.4"/>
    </reaction>
    <physiologicalReaction direction="left-to-right" evidence="6">
        <dbReference type="Rhea" id="RHEA:41625"/>
    </physiologicalReaction>
</comment>
<name>A0A840WKR4_9RHOB</name>
<evidence type="ECO:0000256" key="12">
    <source>
        <dbReference type="RuleBase" id="RU362125"/>
    </source>
</evidence>
<dbReference type="Proteomes" id="UP000553766">
    <property type="component" value="Unassembled WGS sequence"/>
</dbReference>
<evidence type="ECO:0000256" key="1">
    <source>
        <dbReference type="ARBA" id="ARBA00001974"/>
    </source>
</evidence>
<evidence type="ECO:0000256" key="2">
    <source>
        <dbReference type="ARBA" id="ARBA00009347"/>
    </source>
</evidence>
<dbReference type="Gene3D" id="1.10.540.10">
    <property type="entry name" value="Acyl-CoA dehydrogenase/oxidase, N-terminal domain"/>
    <property type="match status" value="1"/>
</dbReference>
<dbReference type="SUPFAM" id="SSF56645">
    <property type="entry name" value="Acyl-CoA dehydrogenase NM domain-like"/>
    <property type="match status" value="1"/>
</dbReference>
<evidence type="ECO:0000256" key="4">
    <source>
        <dbReference type="ARBA" id="ARBA00022827"/>
    </source>
</evidence>
<evidence type="ECO:0000256" key="6">
    <source>
        <dbReference type="ARBA" id="ARBA00052938"/>
    </source>
</evidence>
<keyword evidence="5 12" id="KW-0560">Oxidoreductase</keyword>
<dbReference type="EC" id="1.3.8.10" evidence="7"/>
<comment type="caution">
    <text evidence="16">The sequence shown here is derived from an EMBL/GenBank/DDBJ whole genome shotgun (WGS) entry which is preliminary data.</text>
</comment>
<dbReference type="InterPro" id="IPR009100">
    <property type="entry name" value="AcylCoA_DH/oxidase_NM_dom_sf"/>
</dbReference>
<dbReference type="InterPro" id="IPR013786">
    <property type="entry name" value="AcylCoA_DH/ox_N"/>
</dbReference>
<evidence type="ECO:0000259" key="15">
    <source>
        <dbReference type="Pfam" id="PF02771"/>
    </source>
</evidence>
<evidence type="ECO:0000256" key="7">
    <source>
        <dbReference type="ARBA" id="ARBA00066362"/>
    </source>
</evidence>
<keyword evidence="4 12" id="KW-0274">FAD</keyword>
<feature type="domain" description="Acyl-CoA dehydrogenase/oxidase C-terminal" evidence="13">
    <location>
        <begin position="226"/>
        <end position="374"/>
    </location>
</feature>
<dbReference type="PANTHER" id="PTHR43884">
    <property type="entry name" value="ACYL-COA DEHYDROGENASE"/>
    <property type="match status" value="1"/>
</dbReference>
<sequence length="375" mass="40403">MLTEDQTLIRDMARAFSNDVLAPGAAARETAREIEAPVRAQLAELGFLGMTIDPDWDGAGADYVSYAVALEELARGDGAVSTMVSVHNAPFLAILDRFASDAQKEAWLKPAARGEFIGCFALTEAHAGSDASALRTRAEKRNDRYIVNGSKQFISSARIGGATIVFAVTDPAAGKKGLSAFYVENDRAGFHVAKVEDKLGQKASDTCALSFDDLEVPIENRIGEEGQGYAIALSSLETGRIGIAAQSVGMAQAAFDAALAYARDRDSFGKPIFEHQAVQFRLADMETEVEAARQMVLNAARMKDAGVPCLREAAMAKLFASEMAERVCSAAIQTLGGYGYLSDYPVERIYRDVRVCQIYEGTSDIQKIIIARQMA</sequence>
<dbReference type="AlphaFoldDB" id="A0A840WKR4"/>
<dbReference type="InterPro" id="IPR036250">
    <property type="entry name" value="AcylCo_DH-like_C"/>
</dbReference>
<dbReference type="EC" id="3.13.1.4" evidence="8"/>
<feature type="domain" description="Acyl-CoA dehydrogenase/oxidase N-terminal" evidence="15">
    <location>
        <begin position="3"/>
        <end position="115"/>
    </location>
</feature>
<dbReference type="Gene3D" id="2.40.110.10">
    <property type="entry name" value="Butyryl-CoA Dehydrogenase, subunit A, domain 2"/>
    <property type="match status" value="1"/>
</dbReference>
<evidence type="ECO:0000313" key="16">
    <source>
        <dbReference type="EMBL" id="MBB5515649.1"/>
    </source>
</evidence>
<dbReference type="FunFam" id="2.40.110.10:FF:000001">
    <property type="entry name" value="Acyl-CoA dehydrogenase, mitochondrial"/>
    <property type="match status" value="1"/>
</dbReference>
<proteinExistence type="inferred from homology"/>
<dbReference type="Pfam" id="PF02770">
    <property type="entry name" value="Acyl-CoA_dh_M"/>
    <property type="match status" value="1"/>
</dbReference>
<dbReference type="PIRSF" id="PIRSF016578">
    <property type="entry name" value="HsaA"/>
    <property type="match status" value="1"/>
</dbReference>
<evidence type="ECO:0000259" key="13">
    <source>
        <dbReference type="Pfam" id="PF00441"/>
    </source>
</evidence>
<dbReference type="PROSITE" id="PS00073">
    <property type="entry name" value="ACYL_COA_DH_2"/>
    <property type="match status" value="1"/>
</dbReference>
<evidence type="ECO:0000259" key="14">
    <source>
        <dbReference type="Pfam" id="PF02770"/>
    </source>
</evidence>
<reference evidence="16 17" key="1">
    <citation type="submission" date="2020-08" db="EMBL/GenBank/DDBJ databases">
        <title>Genomic Encyclopedia of Type Strains, Phase IV (KMG-IV): sequencing the most valuable type-strain genomes for metagenomic binning, comparative biology and taxonomic classification.</title>
        <authorList>
            <person name="Goeker M."/>
        </authorList>
    </citation>
    <scope>NUCLEOTIDE SEQUENCE [LARGE SCALE GENOMIC DNA]</scope>
    <source>
        <strain evidence="16 17">DSM 103377</strain>
    </source>
</reference>
<dbReference type="PANTHER" id="PTHR43884:SF12">
    <property type="entry name" value="ISOVALERYL-COA DEHYDROGENASE, MITOCHONDRIAL-RELATED"/>
    <property type="match status" value="1"/>
</dbReference>
<dbReference type="InterPro" id="IPR006089">
    <property type="entry name" value="Acyl-CoA_DH_CS"/>
</dbReference>
<comment type="cofactor">
    <cofactor evidence="1 12">
        <name>FAD</name>
        <dbReference type="ChEBI" id="CHEBI:57692"/>
    </cofactor>
</comment>
<dbReference type="EMBL" id="JACIJS010000004">
    <property type="protein sequence ID" value="MBB5515649.1"/>
    <property type="molecule type" value="Genomic_DNA"/>
</dbReference>
<dbReference type="GO" id="GO:0050660">
    <property type="term" value="F:flavin adenine dinucleotide binding"/>
    <property type="evidence" value="ECO:0007669"/>
    <property type="project" value="InterPro"/>
</dbReference>
<evidence type="ECO:0000313" key="17">
    <source>
        <dbReference type="Proteomes" id="UP000553766"/>
    </source>
</evidence>
<evidence type="ECO:0000256" key="10">
    <source>
        <dbReference type="ARBA" id="ARBA00072305"/>
    </source>
</evidence>
<dbReference type="Gene3D" id="1.20.140.10">
    <property type="entry name" value="Butyryl-CoA Dehydrogenase, subunit A, domain 3"/>
    <property type="match status" value="1"/>
</dbReference>
<dbReference type="PROSITE" id="PS00072">
    <property type="entry name" value="ACYL_COA_DH_1"/>
    <property type="match status" value="1"/>
</dbReference>
<organism evidence="16 17">
    <name type="scientific">Rubricella aquisinus</name>
    <dbReference type="NCBI Taxonomy" id="2028108"/>
    <lineage>
        <taxon>Bacteria</taxon>
        <taxon>Pseudomonadati</taxon>
        <taxon>Pseudomonadota</taxon>
        <taxon>Alphaproteobacteria</taxon>
        <taxon>Rhodobacterales</taxon>
        <taxon>Paracoccaceae</taxon>
        <taxon>Rubricella</taxon>
    </lineage>
</organism>
<dbReference type="Pfam" id="PF02771">
    <property type="entry name" value="Acyl-CoA_dh_N"/>
    <property type="match status" value="1"/>
</dbReference>
<comment type="similarity">
    <text evidence="2 12">Belongs to the acyl-CoA dehydrogenase family.</text>
</comment>
<dbReference type="FunFam" id="1.10.540.10:FF:000002">
    <property type="entry name" value="Acyl-CoA dehydrogenase FadE19"/>
    <property type="match status" value="1"/>
</dbReference>
<dbReference type="InterPro" id="IPR006091">
    <property type="entry name" value="Acyl-CoA_Oxase/DH_mid-dom"/>
</dbReference>
<evidence type="ECO:0000256" key="5">
    <source>
        <dbReference type="ARBA" id="ARBA00023002"/>
    </source>
</evidence>
<feature type="domain" description="Acyl-CoA oxidase/dehydrogenase middle" evidence="14">
    <location>
        <begin position="119"/>
        <end position="213"/>
    </location>
</feature>
<accession>A0A840WKR4</accession>
<dbReference type="SUPFAM" id="SSF47203">
    <property type="entry name" value="Acyl-CoA dehydrogenase C-terminal domain-like"/>
    <property type="match status" value="1"/>
</dbReference>
<dbReference type="FunFam" id="1.20.140.10:FF:000004">
    <property type="entry name" value="Acyl-CoA dehydrogenase FadE25"/>
    <property type="match status" value="1"/>
</dbReference>
<gene>
    <name evidence="16" type="ORF">FHS89_001661</name>
</gene>
<dbReference type="InterPro" id="IPR046373">
    <property type="entry name" value="Acyl-CoA_Oxase/DH_mid-dom_sf"/>
</dbReference>